<accession>A0ABM1B8D7</accession>
<feature type="chain" id="PRO_5045314947" evidence="2">
    <location>
        <begin position="19"/>
        <end position="433"/>
    </location>
</feature>
<protein>
    <submittedName>
        <fullName evidence="4">Uncharacterized protein LOC106461593</fullName>
    </submittedName>
</protein>
<dbReference type="Gene3D" id="3.80.10.10">
    <property type="entry name" value="Ribonuclease Inhibitor"/>
    <property type="match status" value="1"/>
</dbReference>
<dbReference type="GeneID" id="106461593"/>
<dbReference type="Proteomes" id="UP000694941">
    <property type="component" value="Unplaced"/>
</dbReference>
<evidence type="ECO:0000256" key="2">
    <source>
        <dbReference type="SAM" id="SignalP"/>
    </source>
</evidence>
<evidence type="ECO:0000256" key="1">
    <source>
        <dbReference type="SAM" id="MobiDB-lite"/>
    </source>
</evidence>
<feature type="compositionally biased region" description="Polar residues" evidence="1">
    <location>
        <begin position="385"/>
        <end position="396"/>
    </location>
</feature>
<evidence type="ECO:0000313" key="4">
    <source>
        <dbReference type="RefSeq" id="XP_013776890.1"/>
    </source>
</evidence>
<feature type="region of interest" description="Disordered" evidence="1">
    <location>
        <begin position="376"/>
        <end position="396"/>
    </location>
</feature>
<reference evidence="4" key="1">
    <citation type="submission" date="2025-08" db="UniProtKB">
        <authorList>
            <consortium name="RefSeq"/>
        </authorList>
    </citation>
    <scope>IDENTIFICATION</scope>
    <source>
        <tissue evidence="4">Muscle</tissue>
    </source>
</reference>
<dbReference type="SUPFAM" id="SSF52058">
    <property type="entry name" value="L domain-like"/>
    <property type="match status" value="1"/>
</dbReference>
<evidence type="ECO:0000313" key="3">
    <source>
        <dbReference type="Proteomes" id="UP000694941"/>
    </source>
</evidence>
<name>A0ABM1B8D7_LIMPO</name>
<keyword evidence="2" id="KW-0732">Signal</keyword>
<gene>
    <name evidence="4" type="primary">LOC106461593</name>
</gene>
<organism evidence="3 4">
    <name type="scientific">Limulus polyphemus</name>
    <name type="common">Atlantic horseshoe crab</name>
    <dbReference type="NCBI Taxonomy" id="6850"/>
    <lineage>
        <taxon>Eukaryota</taxon>
        <taxon>Metazoa</taxon>
        <taxon>Ecdysozoa</taxon>
        <taxon>Arthropoda</taxon>
        <taxon>Chelicerata</taxon>
        <taxon>Merostomata</taxon>
        <taxon>Xiphosura</taxon>
        <taxon>Limulidae</taxon>
        <taxon>Limulus</taxon>
    </lineage>
</organism>
<proteinExistence type="predicted"/>
<keyword evidence="3" id="KW-1185">Reference proteome</keyword>
<feature type="signal peptide" evidence="2">
    <location>
        <begin position="1"/>
        <end position="18"/>
    </location>
</feature>
<dbReference type="InterPro" id="IPR032675">
    <property type="entry name" value="LRR_dom_sf"/>
</dbReference>
<sequence>MTLVYVWVLVWLLPSCEGIYHLCPSPDACICTGSMINCTCAQRQDVRLFSVTTFETTNIMVRGCRQVTLSLGFMSHHSLEELHFSYLQSFLIEPFAMGEVKNLGTLKIHNIENLNIQSHGIGGLENVSLVDIRNVRMGHVPLSAFGVFNNIQKFQIFDSYIETLEPLAFIMINVDQLIIANSYISELQNSSMILHNIRKLTFVNSSIHFMGKASLNLENINEILFKDCQFSRISGEAISARIGKFRFEGNTVEAVESRAFWNVTVEETVVFSKNNFSSAEPDSLIPNNGPNSLANASLDISNNFFWCDYSLAWMWKSAKQYEKLLHNGFCWGPSGELTDKLMSNLTIDSLMKDVILTTHVKSNSLSTVKVSLRTNSRTTVKEDSTSSPPEVSNSRNGFVRSTSCLSCQPNSLRSIHRENINLLTMLLITIIFF</sequence>
<dbReference type="RefSeq" id="XP_013776890.1">
    <property type="nucleotide sequence ID" value="XM_013921436.2"/>
</dbReference>